<keyword evidence="1 4" id="KW-0808">Transferase</keyword>
<dbReference type="OrthoDB" id="1727266at2"/>
<reference evidence="4 5" key="1">
    <citation type="submission" date="2018-08" db="EMBL/GenBank/DDBJ databases">
        <title>Meiothermus cateniformans JCM 15151 genome sequencing project.</title>
        <authorList>
            <person name="Da Costa M.S."/>
            <person name="Albuquerque L."/>
            <person name="Raposo P."/>
            <person name="Froufe H.J.C."/>
            <person name="Barroso C.S."/>
            <person name="Egas C."/>
        </authorList>
    </citation>
    <scope>NUCLEOTIDE SEQUENCE [LARGE SCALE GENOMIC DNA]</scope>
    <source>
        <strain evidence="4 5">JCM 15151</strain>
    </source>
</reference>
<protein>
    <submittedName>
        <fullName evidence="4">Amino-acid acetyltransferase</fullName>
        <ecNumber evidence="4">2.3.1.1</ecNumber>
    </submittedName>
</protein>
<organism evidence="4 5">
    <name type="scientific">Meiothermus taiwanensis</name>
    <dbReference type="NCBI Taxonomy" id="172827"/>
    <lineage>
        <taxon>Bacteria</taxon>
        <taxon>Thermotogati</taxon>
        <taxon>Deinococcota</taxon>
        <taxon>Deinococci</taxon>
        <taxon>Thermales</taxon>
        <taxon>Thermaceae</taxon>
        <taxon>Meiothermus</taxon>
    </lineage>
</organism>
<comment type="caution">
    <text evidence="4">The sequence shown here is derived from an EMBL/GenBank/DDBJ whole genome shotgun (WGS) entry which is preliminary data.</text>
</comment>
<dbReference type="InterPro" id="IPR000182">
    <property type="entry name" value="GNAT_dom"/>
</dbReference>
<gene>
    <name evidence="4" type="primary">argA_2</name>
    <name evidence="4" type="ORF">Mcate_02477</name>
</gene>
<accession>A0A399DYB6</accession>
<dbReference type="InterPro" id="IPR050832">
    <property type="entry name" value="Bact_Acetyltransf"/>
</dbReference>
<dbReference type="SUPFAM" id="SSF55729">
    <property type="entry name" value="Acyl-CoA N-acyltransferases (Nat)"/>
    <property type="match status" value="1"/>
</dbReference>
<evidence type="ECO:0000313" key="5">
    <source>
        <dbReference type="Proteomes" id="UP000266089"/>
    </source>
</evidence>
<feature type="domain" description="N-acetyltransferase" evidence="3">
    <location>
        <begin position="2"/>
        <end position="144"/>
    </location>
</feature>
<dbReference type="EMBL" id="QWKX01000086">
    <property type="protein sequence ID" value="RIH74952.1"/>
    <property type="molecule type" value="Genomic_DNA"/>
</dbReference>
<proteinExistence type="predicted"/>
<sequence>MITYCTATSSDLPEVRALLAAAGLPQAGLEEHILNFMLALEGDKVVGCAGLEIYQNSALLRSVAVAEEYRSLGIGAKLTEGMIGLARYKNLSSLSLLTETAADFFSRFGFAVVPRAELPAALQASEELKGACPDTAIAMTLSLTPPSED</sequence>
<dbReference type="PROSITE" id="PS51186">
    <property type="entry name" value="GNAT"/>
    <property type="match status" value="1"/>
</dbReference>
<dbReference type="Proteomes" id="UP000266089">
    <property type="component" value="Unassembled WGS sequence"/>
</dbReference>
<dbReference type="CDD" id="cd04301">
    <property type="entry name" value="NAT_SF"/>
    <property type="match status" value="1"/>
</dbReference>
<dbReference type="GO" id="GO:0016747">
    <property type="term" value="F:acyltransferase activity, transferring groups other than amino-acyl groups"/>
    <property type="evidence" value="ECO:0007669"/>
    <property type="project" value="InterPro"/>
</dbReference>
<dbReference type="InterPro" id="IPR016181">
    <property type="entry name" value="Acyl_CoA_acyltransferase"/>
</dbReference>
<evidence type="ECO:0000313" key="4">
    <source>
        <dbReference type="EMBL" id="RIH74952.1"/>
    </source>
</evidence>
<dbReference type="AlphaFoldDB" id="A0A399DYB6"/>
<evidence type="ECO:0000259" key="3">
    <source>
        <dbReference type="PROSITE" id="PS51186"/>
    </source>
</evidence>
<name>A0A399DYB6_9DEIN</name>
<dbReference type="NCBIfam" id="NF040501">
    <property type="entry name" value="resist_ArsN2"/>
    <property type="match status" value="1"/>
</dbReference>
<keyword evidence="2 4" id="KW-0012">Acyltransferase</keyword>
<dbReference type="RefSeq" id="WP_119361781.1">
    <property type="nucleotide sequence ID" value="NZ_JBHSXZ010000057.1"/>
</dbReference>
<dbReference type="EC" id="2.3.1.1" evidence="4"/>
<dbReference type="Gene3D" id="3.40.630.30">
    <property type="match status" value="1"/>
</dbReference>
<evidence type="ECO:0000256" key="1">
    <source>
        <dbReference type="ARBA" id="ARBA00022679"/>
    </source>
</evidence>
<evidence type="ECO:0000256" key="2">
    <source>
        <dbReference type="ARBA" id="ARBA00023315"/>
    </source>
</evidence>
<dbReference type="PANTHER" id="PTHR43877">
    <property type="entry name" value="AMINOALKYLPHOSPHONATE N-ACETYLTRANSFERASE-RELATED-RELATED"/>
    <property type="match status" value="1"/>
</dbReference>
<dbReference type="Pfam" id="PF13508">
    <property type="entry name" value="Acetyltransf_7"/>
    <property type="match status" value="1"/>
</dbReference>